<dbReference type="Gene3D" id="3.60.21.10">
    <property type="match status" value="1"/>
</dbReference>
<dbReference type="EMBL" id="BTCL01000015">
    <property type="protein sequence ID" value="GMK46813.1"/>
    <property type="molecule type" value="Genomic_DNA"/>
</dbReference>
<evidence type="ECO:0000313" key="3">
    <source>
        <dbReference type="Proteomes" id="UP001285921"/>
    </source>
</evidence>
<dbReference type="SUPFAM" id="SSF56300">
    <property type="entry name" value="Metallo-dependent phosphatases"/>
    <property type="match status" value="1"/>
</dbReference>
<comment type="caution">
    <text evidence="2">The sequence shown here is derived from an EMBL/GenBank/DDBJ whole genome shotgun (WGS) entry which is preliminary data.</text>
</comment>
<dbReference type="Pfam" id="PF00149">
    <property type="entry name" value="Metallophos"/>
    <property type="match status" value="1"/>
</dbReference>
<feature type="domain" description="Calcineurin-like phosphoesterase" evidence="1">
    <location>
        <begin position="13"/>
        <end position="244"/>
    </location>
</feature>
<dbReference type="PIRSF" id="PIRSF030250">
    <property type="entry name" value="Ptase_At2g46880"/>
    <property type="match status" value="1"/>
</dbReference>
<sequence>MGKELAFRKDGTFKIIQFTDIHVYDGLGEADIRSLTLIKNLIESEKPDLIVFTGDVIYADNETGDLREGFRKTVQIADQSGIPFAVIYGNHDAERNVKKPELQKILSEYGNCISEAGPEDIGGIGNYTATVKSSSSGSDAAVLYFMDSGEYAHESIGGYAWIQPGQVQWYREQSRQLAEKNNAVLPGLAFLHIPLPEYNEVWESGGAEGTKGEQVCCSKVNSGLFAALLERGEVMGVFAGHDHNNDYIGTLHGITLAYGRATGYNTYGDLKRGARIITLMEGERRFDTYIKEDSV</sequence>
<dbReference type="InterPro" id="IPR029052">
    <property type="entry name" value="Metallo-depent_PP-like"/>
</dbReference>
<protein>
    <submittedName>
        <fullName evidence="2">Phosphohydrolase</fullName>
    </submittedName>
</protein>
<name>A0ABQ6NNZ9_9BACL</name>
<evidence type="ECO:0000259" key="1">
    <source>
        <dbReference type="Pfam" id="PF00149"/>
    </source>
</evidence>
<dbReference type="PANTHER" id="PTHR32440:SF11">
    <property type="entry name" value="METALLOPHOSPHOESTERASE DOMAIN-CONTAINING PROTEIN"/>
    <property type="match status" value="1"/>
</dbReference>
<dbReference type="InterPro" id="IPR011230">
    <property type="entry name" value="PAP14/16/28/29"/>
</dbReference>
<dbReference type="CDD" id="cd07383">
    <property type="entry name" value="MPP_Dcr2"/>
    <property type="match status" value="1"/>
</dbReference>
<proteinExistence type="predicted"/>
<evidence type="ECO:0000313" key="2">
    <source>
        <dbReference type="EMBL" id="GMK46813.1"/>
    </source>
</evidence>
<gene>
    <name evidence="2" type="ORF">PghCCS26_39420</name>
</gene>
<accession>A0ABQ6NNZ9</accession>
<dbReference type="PANTHER" id="PTHR32440">
    <property type="entry name" value="PHOSPHATASE DCR2-RELATED-RELATED"/>
    <property type="match status" value="1"/>
</dbReference>
<reference evidence="2 3" key="1">
    <citation type="submission" date="2023-05" db="EMBL/GenBank/DDBJ databases">
        <title>Draft genome of Paenibacillus sp. CCS26.</title>
        <authorList>
            <person name="Akita H."/>
            <person name="Shinto Y."/>
            <person name="Kimura Z."/>
        </authorList>
    </citation>
    <scope>NUCLEOTIDE SEQUENCE [LARGE SCALE GENOMIC DNA]</scope>
    <source>
        <strain evidence="2 3">CCS26</strain>
    </source>
</reference>
<dbReference type="RefSeq" id="WP_317980980.1">
    <property type="nucleotide sequence ID" value="NZ_BTCL01000015.1"/>
</dbReference>
<organism evidence="2 3">
    <name type="scientific">Paenibacillus glycanilyticus</name>
    <dbReference type="NCBI Taxonomy" id="126569"/>
    <lineage>
        <taxon>Bacteria</taxon>
        <taxon>Bacillati</taxon>
        <taxon>Bacillota</taxon>
        <taxon>Bacilli</taxon>
        <taxon>Bacillales</taxon>
        <taxon>Paenibacillaceae</taxon>
        <taxon>Paenibacillus</taxon>
    </lineage>
</organism>
<keyword evidence="3" id="KW-1185">Reference proteome</keyword>
<dbReference type="InterPro" id="IPR004843">
    <property type="entry name" value="Calcineurin-like_PHP"/>
</dbReference>
<dbReference type="Proteomes" id="UP001285921">
    <property type="component" value="Unassembled WGS sequence"/>
</dbReference>